<dbReference type="GO" id="GO:0019064">
    <property type="term" value="P:fusion of virus membrane with host plasma membrane"/>
    <property type="evidence" value="ECO:0007669"/>
    <property type="project" value="UniProtKB-UniRule"/>
</dbReference>
<dbReference type="GO" id="GO:0075512">
    <property type="term" value="P:clathrin-dependent endocytosis of virus by host cell"/>
    <property type="evidence" value="ECO:0007669"/>
    <property type="project" value="UniProtKB-UniRule"/>
</dbReference>
<evidence type="ECO:0000256" key="5">
    <source>
        <dbReference type="ARBA" id="ARBA00004578"/>
    </source>
</evidence>
<evidence type="ECO:0000259" key="36">
    <source>
        <dbReference type="Pfam" id="PF00517"/>
    </source>
</evidence>
<gene>
    <name evidence="32 37" type="primary">env</name>
</gene>
<comment type="subunit">
    <text evidence="32">The mature envelope protein (Env) consists of a homotrimer of non-covalently associated gp120-gp41 heterodimers. The resulting complex protrudes from the virus surface as a spike. There seems to be as few as 10 spikes on the average virion. Surface protein gp120 interacts with host CD4, CCR5 and CXCR4. Gp120 also interacts with the C-type lectins CD209/DC-SIGN and CLEC4M/DC-SIGNR (collectively referred to as DC-SIGN(R)). Gp120 and gp41 interact with GalCer. Gp120 interacts with host ITGA4/ITGB7 complex; on CD4+ T-cells, this interaction results in rapid activation of integrin ITGAL/LFA-1, which facilitates efficient cell-to-cell spreading of HIV-1. Gp120 interacts with cell-associated heparan sulfate; this interaction increases virus infectivity on permissive cells and may be involved in infection of CD4- cells.</text>
</comment>
<evidence type="ECO:0000256" key="20">
    <source>
        <dbReference type="ARBA" id="ARBA00022879"/>
    </source>
</evidence>
<dbReference type="Pfam" id="PF00516">
    <property type="entry name" value="GP120"/>
    <property type="match status" value="2"/>
</dbReference>
<keyword evidence="7 32" id="KW-1168">Fusion of virus membrane with host membrane</keyword>
<keyword evidence="8 32" id="KW-1170">Fusion of virus membrane with host endosomal membrane</keyword>
<comment type="function">
    <text evidence="32">Transmembrane protein gp41: Acts as a class I viral fusion protein. Under the current model, the protein has at least 3 conformational states: pre-fusion native state, pre-hairpin intermediate state, and post-fusion hairpin state. During fusion of viral and target intracellular membranes, the coiled coil regions (heptad repeats) assume a trimer-of-hairpins structure, positioning the fusion peptide in close proximity to the C-terminal region of the ectodomain. The formation of this structure appears to drive apposition and subsequent fusion of viral and target cell membranes. Complete fusion occurs in host cell endosomes and is dynamin-dependent, however some lipid transfer might occur at the plasma membrane. The virus undergoes clathrin-dependent internalization long before endosomal fusion, thus minimizing the surface exposure of conserved viral epitopes during fusion and reducing the efficacy of inhibitors targeting these epitopes. Membranes fusion leads to delivery of the nucleocapsid into the cytoplasm.</text>
</comment>
<dbReference type="SUPFAM" id="SSF58069">
    <property type="entry name" value="Virus ectodomain"/>
    <property type="match status" value="1"/>
</dbReference>
<keyword evidence="16 32" id="KW-0732">Signal</keyword>
<feature type="chain" id="PRO_5023285998" description="Transmembrane protein gp41" evidence="32">
    <location>
        <begin position="502"/>
        <end position="853"/>
    </location>
</feature>
<dbReference type="GO" id="GO:0019082">
    <property type="term" value="P:viral protein processing"/>
    <property type="evidence" value="ECO:0007669"/>
    <property type="project" value="UniProtKB-UniRule"/>
</dbReference>
<feature type="domain" description="Retroviral envelope protein GP41-like" evidence="36">
    <location>
        <begin position="520"/>
        <end position="710"/>
    </location>
</feature>
<organism evidence="37">
    <name type="scientific">Human immunodeficiency virus type 1</name>
    <name type="common">HIV-1</name>
    <dbReference type="NCBI Taxonomy" id="11676"/>
    <lineage>
        <taxon>Viruses</taxon>
        <taxon>Riboviria</taxon>
        <taxon>Pararnavirae</taxon>
        <taxon>Artverviricota</taxon>
        <taxon>Revtraviricetes</taxon>
        <taxon>Ortervirales</taxon>
        <taxon>Retroviridae</taxon>
        <taxon>Orthoretrovirinae</taxon>
        <taxon>Lentivirus</taxon>
        <taxon>Lentivirus humimdef1</taxon>
    </lineage>
</organism>
<evidence type="ECO:0000256" key="6">
    <source>
        <dbReference type="ARBA" id="ARBA00004650"/>
    </source>
</evidence>
<evidence type="ECO:0000256" key="23">
    <source>
        <dbReference type="ARBA" id="ARBA00023046"/>
    </source>
</evidence>
<feature type="region of interest" description="Fusion peptide" evidence="32">
    <location>
        <begin position="502"/>
        <end position="522"/>
    </location>
</feature>
<comment type="domain">
    <text evidence="32">Some of the most genetically diverse regions of the viral genome are present in Env. They are called variable regions 1 through 5 (V1 through V5). Coreceptor usage of gp120 is determined mainly by the primary structure of the third variable region (V3) in the outer domain of gp120. The sequence of V3 determines which coreceptor, CCR5 and/or CXCR4 (corresponding to R5/macrophage, X4/T cell and R5X4/T cell and macrophage tropism), is used to trigger the fusion potential of the Env complex, and hence which cells the virus can infect. Binding to CCR5 involves a region adjacent in addition to V3.</text>
</comment>
<evidence type="ECO:0000256" key="30">
    <source>
        <dbReference type="ARBA" id="ARBA00023288"/>
    </source>
</evidence>
<feature type="region of interest" description="Immunosuppression" evidence="32">
    <location>
        <begin position="564"/>
        <end position="582"/>
    </location>
</feature>
<keyword evidence="26 32" id="KW-0564">Palmitate</keyword>
<evidence type="ECO:0000256" key="2">
    <source>
        <dbReference type="ARBA" id="ARBA00004433"/>
    </source>
</evidence>
<feature type="disulfide bond" evidence="32">
    <location>
        <begin position="225"/>
        <end position="236"/>
    </location>
</feature>
<evidence type="ECO:0000256" key="11">
    <source>
        <dbReference type="ARBA" id="ARBA00022581"/>
    </source>
</evidence>
<dbReference type="GO" id="GO:0020002">
    <property type="term" value="C:host cell plasma membrane"/>
    <property type="evidence" value="ECO:0007669"/>
    <property type="project" value="UniProtKB-SubCell"/>
</dbReference>
<dbReference type="Gene3D" id="2.170.40.20">
    <property type="entry name" value="Human immunodeficiency virus 1, Gp160, envelope glycoprotein"/>
    <property type="match status" value="2"/>
</dbReference>
<comment type="domain">
    <text evidence="32 33">The 17 amino acids long immunosuppressive region is present in many retroviral envelope proteins. Synthetic peptides derived from this relatively conserved sequence inhibit immune function in vitro and in vivo.</text>
</comment>
<accession>A0A1W6IGQ5</accession>
<feature type="topological domain" description="Cytoplasmic" evidence="32">
    <location>
        <begin position="696"/>
        <end position="853"/>
    </location>
</feature>
<feature type="domain" description="Human immunodeficiency virus 1 envelope glycoprotein Gp120" evidence="35">
    <location>
        <begin position="33"/>
        <end position="139"/>
    </location>
</feature>
<evidence type="ECO:0000256" key="13">
    <source>
        <dbReference type="ARBA" id="ARBA00022685"/>
    </source>
</evidence>
<keyword evidence="31 32" id="KW-1160">Virus entry into host cell</keyword>
<comment type="PTM">
    <text evidence="32">Specific enzymatic cleavages in vivo yield mature proteins. Envelope glycoproteins are synthesized as a inactive precursor that is heavily N-glycosylated and processed likely by host cell furin in the Golgi to yield the mature SU and TM proteins. The cleavage site between SU and TM requires the minimal sequence [KR]-X-[KR]-R. About 2 of the 9 disulfide bonds of gp41 are reduced by P4HB/PDI, following binding to CD4 receptor.</text>
</comment>
<dbReference type="Gene3D" id="1.10.287.210">
    <property type="match status" value="1"/>
</dbReference>
<feature type="disulfide bond" evidence="32">
    <location>
        <begin position="53"/>
        <end position="73"/>
    </location>
</feature>
<keyword evidence="29 32" id="KW-0899">Viral immunoevasion</keyword>
<keyword evidence="28 32" id="KW-0325">Glycoprotein</keyword>
<comment type="domain">
    <text evidence="32">The membrane proximal external region (MPER) present in gp41 is a tryptophan-rich region recognized by the antibodies 2F5, Z13, and 4E10. MPER seems to play a role in fusion.</text>
</comment>
<dbReference type="FunFam" id="1.20.5.490:FF:000001">
    <property type="entry name" value="Envelope glycoprotein gp160"/>
    <property type="match status" value="1"/>
</dbReference>
<dbReference type="FunFam" id="1.10.287.210:FF:000001">
    <property type="entry name" value="Envelope glycoprotein gp160"/>
    <property type="match status" value="1"/>
</dbReference>
<evidence type="ECO:0000256" key="12">
    <source>
        <dbReference type="ARBA" id="ARBA00022595"/>
    </source>
</evidence>
<proteinExistence type="inferred from homology"/>
<keyword evidence="18 32" id="KW-0946">Virion</keyword>
<keyword evidence="17 32" id="KW-1161">Viral attachment to host cell</keyword>
<evidence type="ECO:0000256" key="26">
    <source>
        <dbReference type="ARBA" id="ARBA00023139"/>
    </source>
</evidence>
<dbReference type="GO" id="GO:0019062">
    <property type="term" value="P:virion attachment to host cell"/>
    <property type="evidence" value="ECO:0007669"/>
    <property type="project" value="UniProtKB-UniRule"/>
</dbReference>
<feature type="coiled-coil region" evidence="32">
    <location>
        <begin position="623"/>
        <end position="657"/>
    </location>
</feature>
<evidence type="ECO:0000259" key="35">
    <source>
        <dbReference type="Pfam" id="PF00516"/>
    </source>
</evidence>
<dbReference type="GO" id="GO:0039654">
    <property type="term" value="P:fusion of virus membrane with host endosome membrane"/>
    <property type="evidence" value="ECO:0007669"/>
    <property type="project" value="UniProtKB-UniRule"/>
</dbReference>
<dbReference type="FunFam" id="2.170.40.20:FF:000003">
    <property type="entry name" value="Envelope glycoprotein gp160"/>
    <property type="match status" value="1"/>
</dbReference>
<evidence type="ECO:0000256" key="19">
    <source>
        <dbReference type="ARBA" id="ARBA00022870"/>
    </source>
</evidence>
<evidence type="ECO:0000256" key="10">
    <source>
        <dbReference type="ARBA" id="ARBA00022570"/>
    </source>
</evidence>
<dbReference type="Pfam" id="PF00517">
    <property type="entry name" value="GP41"/>
    <property type="match status" value="1"/>
</dbReference>
<feature type="disulfide bond" evidence="32">
    <location>
        <begin position="588"/>
        <end position="594"/>
    </location>
</feature>
<comment type="function">
    <text evidence="32">Surface protein gp120: Attaches the virus to the host lymphoid cell by binding to the primary receptor CD4. This interaction induces a structural rearrangement creating a high affinity binding site for a chemokine coreceptor like CXCR4 and/or CCR5. Acts as a ligand for CD209/DC-SIGN and CLEC4M/DC-SIGNR, which are respectively found on dendritic cells (DCs), and on endothelial cells of liver sinusoids and lymph node sinuses. These interactions allow capture of viral particles at mucosal surfaces by these cells and subsequent transmission to permissive cells. HIV subverts the migration properties of dendritic cells to gain access to CD4+ T-cells in lymph nodes. Virus transmission to permissive T-cells occurs either in trans (without DCs infection, through viral capture and transmission), or in cis (following DCs productive infection, through the usual CD4-gp120 interaction), thereby inducing a robust infection. In trans infection, bound virions remain infectious over days and it is proposed that they are not degraded, but protected in non-lysosomal acidic organelles within the DCs close to the cell membrane thus contributing to the viral infectious potential during DCs' migration from the periphery to the lymphoid tissues. On arrival at lymphoid tissues, intact virions recycle back to DCs' cell surface allowing virus transmission to CD4+ T-cells.</text>
</comment>
<feature type="transmembrane region" description="Helical" evidence="33">
    <location>
        <begin position="668"/>
        <end position="695"/>
    </location>
</feature>
<keyword evidence="24 32" id="KW-0175">Coiled coil</keyword>
<comment type="miscellaneous">
    <text evidence="32">Inhibitors targeting HIV-1 viral envelope proteins are used as antiretroviral drugs. Attachment of virions to the cell surface via non-specific interactions and CD4 binding can be blocked by inhibitors that include cyanovirin-N, cyclotriazadisulfonamide analogs, PRO 2000, TNX 355 and PRO 542. In addition, BMS 806 can block CD4-induced conformational changes. Env interactions with the coreceptor molecules can be targeted by CCR5 antagonists including SCH-D, maraviroc (UK 427857) and aplaviroc (GW 873140), and the CXCR4 antagonist AMD 070. Fusion of viral and cellular membranes can be inhibited by peptides such as enfuvirtide and tifuvirtide (T 1249). Resistance to inhibitors associated with mutations in Env are observed. Most of the time, single mutations confer only a modest reduction in drug susceptibility. Combination of several mutations is usually required to develop a high-level drug resistance.</text>
</comment>
<feature type="lipid moiety-binding region" description="S-palmitoyl cysteine; by host" evidence="32">
    <location>
        <position position="834"/>
    </location>
</feature>
<comment type="subcellular location">
    <molecule>Transmembrane protein gp41</molecule>
    <subcellularLocation>
        <location evidence="32">Virion membrane</location>
        <topology evidence="32">Single-pass type I membrane protein</topology>
    </subcellularLocation>
    <subcellularLocation>
        <location evidence="32">Host cell membrane</location>
        <topology evidence="32">Single-pass type I membrane protein</topology>
    </subcellularLocation>
    <subcellularLocation>
        <location evidence="32">Host endosome membrane</location>
        <topology evidence="32">Single-pass type I membrane protein</topology>
    </subcellularLocation>
    <text evidence="32">It is probably concentrated at the site of budding and incorporated into the virions possibly by contacts between the cytoplasmic tail of Env and the N-terminus of Gag.</text>
</comment>
<dbReference type="HAMAP" id="MF_04083">
    <property type="entry name" value="HIV_ENV"/>
    <property type="match status" value="1"/>
</dbReference>
<keyword evidence="22 32" id="KW-1133">Transmembrane helix</keyword>
<comment type="similarity">
    <text evidence="32">Belongs to the HIV-1 env protein family.</text>
</comment>
<comment type="subcellular location">
    <subcellularLocation>
        <location evidence="3">Host cell membrane</location>
        <topology evidence="3">Peripheral membrane protein</topology>
    </subcellularLocation>
    <subcellularLocation>
        <location evidence="1">Host cell membrane</location>
        <topology evidence="1">Single-pass type I membrane protein</topology>
    </subcellularLocation>
    <subcellularLocation>
        <location evidence="2">Host endosome membrane</location>
        <topology evidence="2">Peripheral membrane protein</topology>
    </subcellularLocation>
    <subcellularLocation>
        <location evidence="5">Host endosome membrane</location>
        <topology evidence="5">Single-pass type I membrane protein</topology>
    </subcellularLocation>
    <subcellularLocation>
        <location evidence="6">Virion membrane</location>
        <topology evidence="6">Peripheral membrane protein</topology>
    </subcellularLocation>
    <subcellularLocation>
        <location evidence="4">Virion membrane</location>
        <topology evidence="4">Single-pass type I membrane protein</topology>
    </subcellularLocation>
</comment>
<keyword evidence="12 32" id="KW-1162">Viral penetration into host cytoplasm</keyword>
<keyword evidence="27 32" id="KW-1015">Disulfide bond</keyword>
<evidence type="ECO:0000256" key="7">
    <source>
        <dbReference type="ARBA" id="ARBA00022506"/>
    </source>
</evidence>
<dbReference type="InterPro" id="IPR036377">
    <property type="entry name" value="Gp120_core_sf"/>
</dbReference>
<dbReference type="Gene3D" id="1.20.5.490">
    <property type="entry name" value="Single helix bin"/>
    <property type="match status" value="1"/>
</dbReference>
<evidence type="ECO:0000256" key="18">
    <source>
        <dbReference type="ARBA" id="ARBA00022844"/>
    </source>
</evidence>
<feature type="site" description="Cleavage; by host furin" evidence="32">
    <location>
        <begin position="501"/>
        <end position="502"/>
    </location>
</feature>
<name>A0A1W6IGQ5_HV1</name>
<evidence type="ECO:0000256" key="15">
    <source>
        <dbReference type="ARBA" id="ARBA00022703"/>
    </source>
</evidence>
<evidence type="ECO:0000256" key="14">
    <source>
        <dbReference type="ARBA" id="ARBA00022692"/>
    </source>
</evidence>
<dbReference type="GO" id="GO:0052031">
    <property type="term" value="P:symbiont-mediated perturbation of host defense response"/>
    <property type="evidence" value="ECO:0007669"/>
    <property type="project" value="UniProtKB-UniRule"/>
</dbReference>
<evidence type="ECO:0000256" key="22">
    <source>
        <dbReference type="ARBA" id="ARBA00022989"/>
    </source>
</evidence>
<dbReference type="GO" id="GO:0016020">
    <property type="term" value="C:membrane"/>
    <property type="evidence" value="ECO:0007669"/>
    <property type="project" value="UniProtKB-UniRule"/>
</dbReference>
<feature type="disulfide bond" evidence="32">
    <location>
        <begin position="215"/>
        <end position="244"/>
    </location>
</feature>
<dbReference type="GO" id="GO:1903908">
    <property type="term" value="P:positive regulation of plasma membrane raft polarization"/>
    <property type="evidence" value="ECO:0007669"/>
    <property type="project" value="UniProtKB-UniRule"/>
</dbReference>
<evidence type="ECO:0000256" key="24">
    <source>
        <dbReference type="ARBA" id="ARBA00023054"/>
    </source>
</evidence>
<evidence type="ECO:0000256" key="9">
    <source>
        <dbReference type="ARBA" id="ARBA00022511"/>
    </source>
</evidence>
<dbReference type="GO" id="GO:0055036">
    <property type="term" value="C:virion membrane"/>
    <property type="evidence" value="ECO:0007669"/>
    <property type="project" value="UniProtKB-SubCell"/>
</dbReference>
<evidence type="ECO:0000256" key="25">
    <source>
        <dbReference type="ARBA" id="ARBA00023136"/>
    </source>
</evidence>
<evidence type="ECO:0000256" key="34">
    <source>
        <dbReference type="SAM" id="MobiDB-lite"/>
    </source>
</evidence>
<keyword evidence="15 32" id="KW-0053">Apoptosis</keyword>
<evidence type="ECO:0000313" key="37">
    <source>
        <dbReference type="EMBL" id="ARM47577.1"/>
    </source>
</evidence>
<reference evidence="37" key="1">
    <citation type="submission" date="2016-05" db="EMBL/GenBank/DDBJ databases">
        <title>Staged Induction of HIV-1 Glycan-Dependent Broadly Neutralizing Antibodies.</title>
        <authorList>
            <person name="Bonsignori M."/>
            <person name="Kreider E.F."/>
            <person name="Fera D."/>
            <person name="Meyerhoff R.R."/>
            <person name="Bradley T."/>
            <person name="Wiehe K."/>
            <person name="Alam S.M."/>
            <person name="Hwang K.-K."/>
            <person name="Saunders K.O."/>
            <person name="Xia S.-M."/>
            <person name="Zhang R."/>
            <person name="Gladden M."/>
            <person name="Monroe A."/>
            <person name="Pier B.W."/>
            <person name="Jette C.A."/>
            <person name="Kelsoe G."/>
            <person name="Louder M.K."/>
            <person name="Morris L."/>
            <person name="Kappes J."/>
            <person name="Wagh K."/>
            <person name="Kamanga G."/>
            <person name="Cohen M.S."/>
            <person name="Hraber P.T."/>
            <person name="Montefiori D.C."/>
            <person name="Trama A."/>
            <person name="Liao H.-X."/>
            <person name="Kepler T.B."/>
            <person name="Moody M.A."/>
            <person name="Gao F."/>
            <person name="Mascola J.R."/>
            <person name="Shaw G.M."/>
            <person name="Hahn B.H."/>
            <person name="Harrison S.C."/>
            <person name="Korber B."/>
            <person name="Haynes B.F."/>
        </authorList>
    </citation>
    <scope>NUCLEOTIDE SEQUENCE</scope>
    <source>
        <strain evidence="37">CH0848.3.d0445.25.23</strain>
    </source>
</reference>
<comment type="domain">
    <text evidence="32">The YXXL motif is involved in determining the exact site of viral release at the surface of infected mononuclear cells and promotes endocytosis. YXXL and di-leucine endocytosis motifs interact directly or indirectly with the clathrin adapter complexes, opperate independently, and their activities are not additive.</text>
</comment>
<protein>
    <recommendedName>
        <fullName evidence="32">Envelope glycoprotein gp160</fullName>
    </recommendedName>
    <alternativeName>
        <fullName evidence="32">Env polyprotein</fullName>
    </alternativeName>
    <component>
        <recommendedName>
            <fullName evidence="32">Surface protein gp120</fullName>
            <shortName evidence="32">SU</shortName>
        </recommendedName>
        <alternativeName>
            <fullName evidence="32">Glycoprotein 120</fullName>
            <shortName evidence="32">gp120</shortName>
        </alternativeName>
    </component>
    <component>
        <recommendedName>
            <fullName evidence="32">Transmembrane protein gp41</fullName>
            <shortName evidence="32">TM</shortName>
        </recommendedName>
        <alternativeName>
            <fullName evidence="32">Glycoprotein 41</fullName>
            <shortName evidence="32">gp41</shortName>
        </alternativeName>
    </component>
</protein>
<evidence type="ECO:0000256" key="27">
    <source>
        <dbReference type="ARBA" id="ARBA00023157"/>
    </source>
</evidence>
<evidence type="ECO:0000256" key="8">
    <source>
        <dbReference type="ARBA" id="ARBA00022510"/>
    </source>
</evidence>
<keyword evidence="11 32" id="KW-0945">Host-virus interaction</keyword>
<feature type="region of interest" description="Disordered" evidence="34">
    <location>
        <begin position="709"/>
        <end position="729"/>
    </location>
</feature>
<dbReference type="GO" id="GO:0044175">
    <property type="term" value="C:host cell endosome membrane"/>
    <property type="evidence" value="ECO:0007669"/>
    <property type="project" value="UniProtKB-SubCell"/>
</dbReference>
<comment type="subcellular location">
    <molecule>Surface protein gp120</molecule>
    <subcellularLocation>
        <location evidence="32">Virion membrane</location>
        <topology evidence="32">Peripheral membrane protein</topology>
    </subcellularLocation>
    <subcellularLocation>
        <location evidence="32">Host cell membrane</location>
        <topology evidence="32">Peripheral membrane protein</topology>
    </subcellularLocation>
    <subcellularLocation>
        <location evidence="32">Host endosome membrane</location>
        <topology evidence="32">Single-pass type I membrane protein</topology>
    </subcellularLocation>
    <text evidence="32">The surface protein is not anchored to the viral envelope, but associates with the extravirion surface through its binding to TM. It is probably concentrated at the site of budding and incorporated into the virions possibly by contacts between the cytoplasmic tail of Env and the N-terminus of Gag.</text>
</comment>
<evidence type="ECO:0000256" key="1">
    <source>
        <dbReference type="ARBA" id="ARBA00004402"/>
    </source>
</evidence>
<feature type="lipid moiety-binding region" description="S-palmitoyl cysteine; by host" evidence="32">
    <location>
        <position position="754"/>
    </location>
</feature>
<dbReference type="InterPro" id="IPR037527">
    <property type="entry name" value="Gp160"/>
</dbReference>
<evidence type="ECO:0000256" key="21">
    <source>
        <dbReference type="ARBA" id="ARBA00022890"/>
    </source>
</evidence>
<evidence type="ECO:0000256" key="32">
    <source>
        <dbReference type="HAMAP-Rule" id="MF_04083"/>
    </source>
</evidence>
<organismHost>
    <name type="scientific">Homo sapiens</name>
    <name type="common">Human</name>
    <dbReference type="NCBI Taxonomy" id="9606"/>
</organismHost>
<keyword evidence="30 32" id="KW-0449">Lipoprotein</keyword>
<evidence type="ECO:0000256" key="31">
    <source>
        <dbReference type="ARBA" id="ARBA00023296"/>
    </source>
</evidence>
<comment type="function">
    <text evidence="32">Envelope glycoprotein gp160: Oligomerizes in the host endoplasmic reticulum into predominantly trimers. In a second time, gp160 transits in the host Golgi, where glycosylation is completed. The precursor is then proteolytically cleaved in the trans-Golgi and thereby activated by cellular furin or furin-like proteases to produce gp120 and gp41.</text>
</comment>
<evidence type="ECO:0000256" key="4">
    <source>
        <dbReference type="ARBA" id="ARBA00004563"/>
    </source>
</evidence>
<keyword evidence="9 32" id="KW-1032">Host cell membrane</keyword>
<dbReference type="GO" id="GO:0019031">
    <property type="term" value="C:viral envelope"/>
    <property type="evidence" value="ECO:0007669"/>
    <property type="project" value="UniProtKB-KW"/>
</dbReference>
<evidence type="ECO:0000256" key="3">
    <source>
        <dbReference type="ARBA" id="ARBA00004505"/>
    </source>
</evidence>
<evidence type="ECO:0000256" key="16">
    <source>
        <dbReference type="ARBA" id="ARBA00022729"/>
    </source>
</evidence>
<keyword evidence="23 32" id="KW-1039">Host endosome</keyword>
<keyword evidence="25 32" id="KW-0472">Membrane</keyword>
<feature type="domain" description="Human immunodeficiency virus 1 envelope glycoprotein Gp120" evidence="35">
    <location>
        <begin position="145"/>
        <end position="501"/>
    </location>
</feature>
<evidence type="ECO:0000256" key="33">
    <source>
        <dbReference type="RuleBase" id="RU363095"/>
    </source>
</evidence>
<feature type="region of interest" description="MPER; binding to GalCer" evidence="32">
    <location>
        <begin position="652"/>
        <end position="673"/>
    </location>
</feature>
<keyword evidence="14 32" id="KW-0812">Transmembrane</keyword>
<sequence>MRVMGILKNYPQWWIWGILGFWMLMICNGKGKLWVTVYYGVPVWKEAKTTLFCASDAKAYEKEVHNVWATHACVPTDPSPQELVLKNVTENFNMWKNDMVDQMHEDIISLWDQSLKPCVKLTPLCVTLNCSNVNVVNVTNITNTIRGEMKNCSFNTTTEIRDKEKKEYALFYRPDVVPLNETSNTSEYRLINCNTSAVTQACPKVTFEPIPIHYCAPAGYAILKCNNETFNGTGPCSNVSTVQCTHGIRPVVSTQLLLNGSLAEKGIVIRSENLTNNAKIIIVQLNTSVEIVCTRPGNNTRKSVRIGPGQTFYATGDIIGDIRQAHCNISESKWNKTLQRVGKELQKHFPNKTIKYERSAGGDMEIATHSFNCGGEFFYCNTSKLFNGTYNGTYINTSSNSTITLQCRIKQIINMWQGVGRAMYAPPIAGNITCKSNITGLLLTRDGGTKNNSNEETFRPAGGDMRDNWRSELYKYKVVEIQPLGIAPTGAKRRVVEREKRAAGLGALFLGFLGAAGSTMGAASITLTVQARQLLSGIVQQQSNLLRAIEAQQHMLQLTVWGIKQLQARVLALERYLKDQQLLGMWGCSGKLICTTAVAWNTSWSNKSEKDIWDNMTWMQWEREISNYTETIYTLLEDSQRQQERNEKDLLALDSWNSLWNWFNITNWLWYIKIFIMIVGGLIGLRIVFAVLSIVNRVRQGYSPLSLQTLTPNPREPDRLGGIEEEGGEQDRDRSIRLVSGFLPIVWDDLRSLCLFSYHRLRDFLLLAARVVELLGRSSLRGLQRGWEVLKYLGSLVQYWGLELKKSAISLFDTLAIAVAEGTDRIIEVIQGFCRAIRNIPTRIRQGFEASLL</sequence>
<keyword evidence="19 32" id="KW-1043">Host membrane</keyword>
<feature type="region of interest" description="CD4-binding loop" evidence="32">
    <location>
        <begin position="359"/>
        <end position="369"/>
    </location>
</feature>
<feature type="short sequence motif" description="Di-leucine internalization motif" evidence="32">
    <location>
        <begin position="852"/>
        <end position="853"/>
    </location>
</feature>
<dbReference type="EMBL" id="KX217411">
    <property type="protein sequence ID" value="ARM47577.1"/>
    <property type="molecule type" value="Genomic_RNA"/>
</dbReference>
<dbReference type="FunFam" id="2.170.40.20:FF:000004">
    <property type="entry name" value="Envelope glycoprotein gp160"/>
    <property type="match status" value="1"/>
</dbReference>
<dbReference type="CDD" id="cd09909">
    <property type="entry name" value="HIV-1-like_HR1-HR2"/>
    <property type="match status" value="1"/>
</dbReference>
<comment type="miscellaneous">
    <text evidence="32">HIV-1 lineages are divided in three main groups, M (for Major), O (for Outlier), and N (for New, or Non-M, Non-O). The vast majority of strains found worldwide belong to the group M. Group O seems to be endemic to and largely confined to Cameroon and neighboring countries in West Central Africa, where these viruses represent a small minority of HIV-1 strains. The group N is represented by a limited number of isolates from Cameroonian persons. The group M is further subdivided in 9 clades or subtypes (A to D, F to H, J and K).</text>
</comment>
<evidence type="ECO:0000256" key="29">
    <source>
        <dbReference type="ARBA" id="ARBA00023280"/>
    </source>
</evidence>
<dbReference type="InterPro" id="IPR000328">
    <property type="entry name" value="GP41-like"/>
</dbReference>
<feature type="short sequence motif" description="YXXL motif; contains endocytosis signal" evidence="32">
    <location>
        <begin position="702"/>
        <end position="705"/>
    </location>
</feature>
<comment type="PTM">
    <text evidence="32">Highly glycosylated by host. The high number of glycan on the protein is reffered to as 'glycan shield' because it contributes to hide protein sequence from adaptive immune system.</text>
</comment>
<dbReference type="GO" id="GO:0005198">
    <property type="term" value="F:structural molecule activity"/>
    <property type="evidence" value="ECO:0007669"/>
    <property type="project" value="UniProtKB-UniRule"/>
</dbReference>
<keyword evidence="13 32" id="KW-0165">Cleavage on pair of basic residues</keyword>
<dbReference type="InterPro" id="IPR000777">
    <property type="entry name" value="HIV1_Gp120"/>
</dbReference>
<evidence type="ECO:0000256" key="17">
    <source>
        <dbReference type="ARBA" id="ARBA00022804"/>
    </source>
</evidence>
<dbReference type="GO" id="GO:1903911">
    <property type="term" value="P:positive regulation of receptor clustering"/>
    <property type="evidence" value="ECO:0007669"/>
    <property type="project" value="UniProtKB-UniRule"/>
</dbReference>
<feature type="chain" id="PRO_5023285997" description="Envelope glycoprotein gp160" evidence="32">
    <location>
        <begin position="32"/>
        <end position="853"/>
    </location>
</feature>
<comment type="domain">
    <text evidence="32">The CD4-binding region is targeted by the antibody b12.</text>
</comment>
<feature type="transmembrane region" description="Helical" evidence="33">
    <location>
        <begin position="12"/>
        <end position="29"/>
    </location>
</feature>
<keyword evidence="10 32" id="KW-1165">Clathrin-mediated endocytosis of virus by host</keyword>
<dbReference type="SUPFAM" id="SSF56502">
    <property type="entry name" value="gp120 core"/>
    <property type="match status" value="2"/>
</dbReference>
<keyword evidence="20 32" id="KW-0261">Viral envelope protein</keyword>
<comment type="PTM">
    <text evidence="32">Palmitoylation of the transmembrane protein and of Env polyprotein (prior to its proteolytic cleavage) is essential for their association with host cell membrane lipid rafts. Palmitoylation is therefore required for envelope trafficking to classical lipid rafts, but not for viral replication.</text>
</comment>
<comment type="caution">
    <text evidence="32 33">Lacks conserved residue(s) required for the propagation of feature annotation.</text>
</comment>
<keyword evidence="21 32" id="KW-1164">Virus endocytosis by host</keyword>
<evidence type="ECO:0000256" key="28">
    <source>
        <dbReference type="ARBA" id="ARBA00023180"/>
    </source>
</evidence>